<comment type="caution">
    <text evidence="2">The sequence shown here is derived from an EMBL/GenBank/DDBJ whole genome shotgun (WGS) entry which is preliminary data.</text>
</comment>
<organism evidence="2 3">
    <name type="scientific">Dactylellina haptotyla (strain CBS 200.50)</name>
    <name type="common">Nematode-trapping fungus</name>
    <name type="synonym">Monacrosporium haptotylum</name>
    <dbReference type="NCBI Taxonomy" id="1284197"/>
    <lineage>
        <taxon>Eukaryota</taxon>
        <taxon>Fungi</taxon>
        <taxon>Dikarya</taxon>
        <taxon>Ascomycota</taxon>
        <taxon>Pezizomycotina</taxon>
        <taxon>Orbiliomycetes</taxon>
        <taxon>Orbiliales</taxon>
        <taxon>Orbiliaceae</taxon>
        <taxon>Dactylellina</taxon>
    </lineage>
</organism>
<feature type="chain" id="PRO_5004548808" evidence="1">
    <location>
        <begin position="22"/>
        <end position="241"/>
    </location>
</feature>
<dbReference type="AlphaFoldDB" id="S8AXX9"/>
<dbReference type="OrthoDB" id="5272418at2759"/>
<gene>
    <name evidence="2" type="ORF">H072_272</name>
</gene>
<protein>
    <submittedName>
        <fullName evidence="2">Uncharacterized protein</fullName>
    </submittedName>
</protein>
<feature type="signal peptide" evidence="1">
    <location>
        <begin position="1"/>
        <end position="21"/>
    </location>
</feature>
<evidence type="ECO:0000313" key="2">
    <source>
        <dbReference type="EMBL" id="EPS45816.1"/>
    </source>
</evidence>
<name>S8AXX9_DACHA</name>
<proteinExistence type="predicted"/>
<sequence length="241" mass="26726">MIILFLIYVLIFYLAMEGTTAPTYEAQPSALPEIKGIEWTGPVHPGGTNYTFYGTIQQIKLQIENTPGFDPKVYNTAKTSTTTDQDGPLLARAGYYQVECTRSATPAYGSHVFNHIISLSQLRNFHGSCSIQGSNCSKLSCYDSASVALCVSKTTPFYIACSEIVRIGEIMLGTLTDDFNGKIQYCRFLDGTQKTAIYYDGQIKWSPDQWWYIHAYYGACVKQPTLPIPAPGLRICGTEIC</sequence>
<dbReference type="OMA" id="VECTRSA"/>
<reference evidence="2 3" key="1">
    <citation type="journal article" date="2013" name="PLoS Genet.">
        <title>Genomic mechanisms accounting for the adaptation to parasitism in nematode-trapping fungi.</title>
        <authorList>
            <person name="Meerupati T."/>
            <person name="Andersson K.M."/>
            <person name="Friman E."/>
            <person name="Kumar D."/>
            <person name="Tunlid A."/>
            <person name="Ahren D."/>
        </authorList>
    </citation>
    <scope>NUCLEOTIDE SEQUENCE [LARGE SCALE GENOMIC DNA]</scope>
    <source>
        <strain evidence="2 3">CBS 200.50</strain>
    </source>
</reference>
<evidence type="ECO:0000313" key="3">
    <source>
        <dbReference type="Proteomes" id="UP000015100"/>
    </source>
</evidence>
<dbReference type="EMBL" id="AQGS01000003">
    <property type="protein sequence ID" value="EPS45816.1"/>
    <property type="molecule type" value="Genomic_DNA"/>
</dbReference>
<evidence type="ECO:0000256" key="1">
    <source>
        <dbReference type="SAM" id="SignalP"/>
    </source>
</evidence>
<dbReference type="Proteomes" id="UP000015100">
    <property type="component" value="Unassembled WGS sequence"/>
</dbReference>
<reference evidence="3" key="2">
    <citation type="submission" date="2013-04" db="EMBL/GenBank/DDBJ databases">
        <title>Genomic mechanisms accounting for the adaptation to parasitism in nematode-trapping fungi.</title>
        <authorList>
            <person name="Ahren D.G."/>
        </authorList>
    </citation>
    <scope>NUCLEOTIDE SEQUENCE [LARGE SCALE GENOMIC DNA]</scope>
    <source>
        <strain evidence="3">CBS 200.50</strain>
    </source>
</reference>
<keyword evidence="1" id="KW-0732">Signal</keyword>
<keyword evidence="3" id="KW-1185">Reference proteome</keyword>
<dbReference type="HOGENOM" id="CLU_1277344_0_0_1"/>
<accession>S8AXX9</accession>